<sequence length="141" mass="16210">MSNFSPKLEKATDEQLKHWVNEGNFQIVPLASDELTRRTLSELQKTIQVFNEQASKQTEKMIEVTNLIAMLTTLMLVGLIVQIYLAKIQVSPILYEKQRNERQAYENCKEYPEGDWPSATGVKVSCRNVLEMLNGKFESKI</sequence>
<gene>
    <name evidence="2" type="ORF">US86_C0019G0002</name>
</gene>
<dbReference type="AlphaFoldDB" id="A0A0G0LT08"/>
<feature type="transmembrane region" description="Helical" evidence="1">
    <location>
        <begin position="64"/>
        <end position="85"/>
    </location>
</feature>
<organism evidence="2 3">
    <name type="scientific">Candidatus Daviesbacteria bacterium GW2011_GWA2_38_24</name>
    <dbReference type="NCBI Taxonomy" id="1618422"/>
    <lineage>
        <taxon>Bacteria</taxon>
        <taxon>Candidatus Daviesiibacteriota</taxon>
    </lineage>
</organism>
<evidence type="ECO:0000313" key="2">
    <source>
        <dbReference type="EMBL" id="KKQ64574.1"/>
    </source>
</evidence>
<protein>
    <submittedName>
        <fullName evidence="2">Uncharacterized protein</fullName>
    </submittedName>
</protein>
<comment type="caution">
    <text evidence="2">The sequence shown here is derived from an EMBL/GenBank/DDBJ whole genome shotgun (WGS) entry which is preliminary data.</text>
</comment>
<keyword evidence="1" id="KW-1133">Transmembrane helix</keyword>
<dbReference type="EMBL" id="LBUP01000019">
    <property type="protein sequence ID" value="KKQ64574.1"/>
    <property type="molecule type" value="Genomic_DNA"/>
</dbReference>
<accession>A0A0G0LT08</accession>
<name>A0A0G0LT08_9BACT</name>
<proteinExistence type="predicted"/>
<dbReference type="Proteomes" id="UP000034235">
    <property type="component" value="Unassembled WGS sequence"/>
</dbReference>
<evidence type="ECO:0000256" key="1">
    <source>
        <dbReference type="SAM" id="Phobius"/>
    </source>
</evidence>
<evidence type="ECO:0000313" key="3">
    <source>
        <dbReference type="Proteomes" id="UP000034235"/>
    </source>
</evidence>
<reference evidence="2 3" key="1">
    <citation type="journal article" date="2015" name="Nature">
        <title>rRNA introns, odd ribosomes, and small enigmatic genomes across a large radiation of phyla.</title>
        <authorList>
            <person name="Brown C.T."/>
            <person name="Hug L.A."/>
            <person name="Thomas B.C."/>
            <person name="Sharon I."/>
            <person name="Castelle C.J."/>
            <person name="Singh A."/>
            <person name="Wilkins M.J."/>
            <person name="Williams K.H."/>
            <person name="Banfield J.F."/>
        </authorList>
    </citation>
    <scope>NUCLEOTIDE SEQUENCE [LARGE SCALE GENOMIC DNA]</scope>
</reference>
<keyword evidence="1" id="KW-0812">Transmembrane</keyword>
<keyword evidence="1" id="KW-0472">Membrane</keyword>